<dbReference type="Gramene" id="VVA14024">
    <property type="protein sequence ID" value="VVA14024"/>
    <property type="gene ID" value="Prudul26B010876"/>
</dbReference>
<feature type="region of interest" description="Disordered" evidence="2">
    <location>
        <begin position="1"/>
        <end position="21"/>
    </location>
</feature>
<accession>A0A5E4EEB8</accession>
<evidence type="ECO:0000313" key="5">
    <source>
        <dbReference type="Proteomes" id="UP000327085"/>
    </source>
</evidence>
<organism evidence="4 5">
    <name type="scientific">Prunus dulcis</name>
    <name type="common">Almond</name>
    <name type="synonym">Amygdalus dulcis</name>
    <dbReference type="NCBI Taxonomy" id="3755"/>
    <lineage>
        <taxon>Eukaryota</taxon>
        <taxon>Viridiplantae</taxon>
        <taxon>Streptophyta</taxon>
        <taxon>Embryophyta</taxon>
        <taxon>Tracheophyta</taxon>
        <taxon>Spermatophyta</taxon>
        <taxon>Magnoliopsida</taxon>
        <taxon>eudicotyledons</taxon>
        <taxon>Gunneridae</taxon>
        <taxon>Pentapetalae</taxon>
        <taxon>rosids</taxon>
        <taxon>fabids</taxon>
        <taxon>Rosales</taxon>
        <taxon>Rosaceae</taxon>
        <taxon>Amygdaloideae</taxon>
        <taxon>Amygdaleae</taxon>
        <taxon>Prunus</taxon>
    </lineage>
</organism>
<gene>
    <name evidence="4" type="ORF">ALMOND_2B010876</name>
</gene>
<feature type="compositionally biased region" description="Polar residues" evidence="2">
    <location>
        <begin position="7"/>
        <end position="16"/>
    </location>
</feature>
<dbReference type="EMBL" id="CABIKO010000009">
    <property type="protein sequence ID" value="VVA14024.1"/>
    <property type="molecule type" value="Genomic_DNA"/>
</dbReference>
<name>A0A5E4EEB8_PRUDU</name>
<evidence type="ECO:0000256" key="1">
    <source>
        <dbReference type="ARBA" id="ARBA00008821"/>
    </source>
</evidence>
<feature type="transmembrane region" description="Helical" evidence="3">
    <location>
        <begin position="154"/>
        <end position="175"/>
    </location>
</feature>
<feature type="transmembrane region" description="Helical" evidence="3">
    <location>
        <begin position="206"/>
        <end position="226"/>
    </location>
</feature>
<evidence type="ECO:0000256" key="2">
    <source>
        <dbReference type="SAM" id="MobiDB-lite"/>
    </source>
</evidence>
<reference evidence="5" key="1">
    <citation type="journal article" date="2020" name="Plant J.">
        <title>Transposons played a major role in the diversification between the closely related almond and peach genomes: results from the almond genome sequence.</title>
        <authorList>
            <person name="Alioto T."/>
            <person name="Alexiou K.G."/>
            <person name="Bardil A."/>
            <person name="Barteri F."/>
            <person name="Castanera R."/>
            <person name="Cruz F."/>
            <person name="Dhingra A."/>
            <person name="Duval H."/>
            <person name="Fernandez I Marti A."/>
            <person name="Frias L."/>
            <person name="Galan B."/>
            <person name="Garcia J.L."/>
            <person name="Howad W."/>
            <person name="Gomez-Garrido J."/>
            <person name="Gut M."/>
            <person name="Julca I."/>
            <person name="Morata J."/>
            <person name="Puigdomenech P."/>
            <person name="Ribeca P."/>
            <person name="Rubio Cabetas M.J."/>
            <person name="Vlasova A."/>
            <person name="Wirthensohn M."/>
            <person name="Garcia-Mas J."/>
            <person name="Gabaldon T."/>
            <person name="Casacuberta J.M."/>
            <person name="Arus P."/>
        </authorList>
    </citation>
    <scope>NUCLEOTIDE SEQUENCE [LARGE SCALE GENOMIC DNA]</scope>
    <source>
        <strain evidence="5">cv. Texas</strain>
    </source>
</reference>
<keyword evidence="3" id="KW-0812">Transmembrane</keyword>
<keyword evidence="3" id="KW-0472">Membrane</keyword>
<evidence type="ECO:0000313" key="4">
    <source>
        <dbReference type="EMBL" id="VVA14024.1"/>
    </source>
</evidence>
<dbReference type="Proteomes" id="UP000327085">
    <property type="component" value="Chromosome 8"/>
</dbReference>
<dbReference type="PANTHER" id="PTHR11119">
    <property type="entry name" value="XANTHINE-URACIL / VITAMIN C PERMEASE FAMILY MEMBER"/>
    <property type="match status" value="1"/>
</dbReference>
<dbReference type="InParanoid" id="A0A5E4EEB8"/>
<proteinExistence type="inferred from homology"/>
<dbReference type="AlphaFoldDB" id="A0A5E4EEB8"/>
<evidence type="ECO:0000256" key="3">
    <source>
        <dbReference type="SAM" id="Phobius"/>
    </source>
</evidence>
<keyword evidence="3" id="KW-1133">Transmembrane helix</keyword>
<protein>
    <submittedName>
        <fullName evidence="4">PREDICTED: nucleobase-ascorbate transporter</fullName>
    </submittedName>
</protein>
<sequence length="353" mass="39610">MDDEENQAPQPENQASPERENPSRLILQATDFISVKQNTKWRTFLSLSLSLSHAHTHKHTMCCRARPFHTLGFPAFFGDVGNNCPYSEEKARMIQTLLFVYGLSTLLQSWFGTRLPVVMGGSYAFLALAISASHRLLSPLTTKPLVTLVGLGMFVYRFSQLGTCAVVGVPTLLCLPRIVSISREEPFNRFRFLRYWRLNPNQIQRYALLFLVPFAWPFAAVLSIAYGHTRSICRVHLSRLFSGAHGLWIPNPFQWGSPTLDVGDAVTMMMAVLVATFEWSCTIQVFCSSSALGAAAAIVMNYIVTLGDQSLRVDSGRDWWARLRNNGDINTVSFYSFPKKVVDLLSCLKLEGE</sequence>
<comment type="similarity">
    <text evidence="1">Belongs to the nucleobase:cation symporter-2 (NCS2) (TC 2.A.40) family.</text>
</comment>